<comment type="caution">
    <text evidence="9">Lacks conserved residue(s) required for the propagation of feature annotation.</text>
</comment>
<dbReference type="PANTHER" id="PTHR11933">
    <property type="entry name" value="TRNA 5-METHYLAMINOMETHYL-2-THIOURIDYLATE -METHYLTRANSFERASE"/>
    <property type="match status" value="1"/>
</dbReference>
<dbReference type="InterPro" id="IPR046884">
    <property type="entry name" value="MnmA-like_central"/>
</dbReference>
<evidence type="ECO:0000256" key="6">
    <source>
        <dbReference type="ARBA" id="ARBA00022884"/>
    </source>
</evidence>
<feature type="site" description="Interaction with tRNA" evidence="9">
    <location>
        <position position="395"/>
    </location>
</feature>
<evidence type="ECO:0000256" key="4">
    <source>
        <dbReference type="ARBA" id="ARBA00022741"/>
    </source>
</evidence>
<dbReference type="GO" id="GO:0103016">
    <property type="term" value="F:tRNA-uridine 2-sulfurtransferase activity"/>
    <property type="evidence" value="ECO:0007669"/>
    <property type="project" value="UniProtKB-EC"/>
</dbReference>
<feature type="binding site" evidence="9">
    <location>
        <begin position="13"/>
        <end position="20"/>
    </location>
    <ligand>
        <name>ATP</name>
        <dbReference type="ChEBI" id="CHEBI:30616"/>
    </ligand>
</feature>
<evidence type="ECO:0000259" key="11">
    <source>
        <dbReference type="Pfam" id="PF20259"/>
    </source>
</evidence>
<keyword evidence="7" id="KW-1015">Disulfide bond</keyword>
<protein>
    <recommendedName>
        <fullName evidence="9">tRNA-specific 2-thiouridylase MnmA</fullName>
        <ecNumber evidence="9">2.8.1.13</ecNumber>
    </recommendedName>
</protein>
<feature type="active site" description="Nucleophile" evidence="9">
    <location>
        <position position="96"/>
    </location>
</feature>
<evidence type="ECO:0000256" key="9">
    <source>
        <dbReference type="HAMAP-Rule" id="MF_00144"/>
    </source>
</evidence>
<evidence type="ECO:0000256" key="7">
    <source>
        <dbReference type="ARBA" id="ARBA00023157"/>
    </source>
</evidence>
<feature type="site" description="Interaction with tRNA" evidence="9">
    <location>
        <position position="121"/>
    </location>
</feature>
<comment type="catalytic activity">
    <reaction evidence="8 9">
        <text>S-sulfanyl-L-cysteinyl-[protein] + uridine(34) in tRNA + AH2 + ATP = 2-thiouridine(34) in tRNA + L-cysteinyl-[protein] + A + AMP + diphosphate + H(+)</text>
        <dbReference type="Rhea" id="RHEA:47032"/>
        <dbReference type="Rhea" id="RHEA-COMP:10131"/>
        <dbReference type="Rhea" id="RHEA-COMP:11726"/>
        <dbReference type="Rhea" id="RHEA-COMP:11727"/>
        <dbReference type="Rhea" id="RHEA-COMP:11728"/>
        <dbReference type="ChEBI" id="CHEBI:13193"/>
        <dbReference type="ChEBI" id="CHEBI:15378"/>
        <dbReference type="ChEBI" id="CHEBI:17499"/>
        <dbReference type="ChEBI" id="CHEBI:29950"/>
        <dbReference type="ChEBI" id="CHEBI:30616"/>
        <dbReference type="ChEBI" id="CHEBI:33019"/>
        <dbReference type="ChEBI" id="CHEBI:61963"/>
        <dbReference type="ChEBI" id="CHEBI:65315"/>
        <dbReference type="ChEBI" id="CHEBI:87170"/>
        <dbReference type="ChEBI" id="CHEBI:456215"/>
        <dbReference type="EC" id="2.8.1.13"/>
    </reaction>
</comment>
<keyword evidence="9" id="KW-0963">Cytoplasm</keyword>
<feature type="domain" description="tRNA-specific 2-thiouridylase MnmA-like C-terminal" evidence="10">
    <location>
        <begin position="322"/>
        <end position="411"/>
    </location>
</feature>
<dbReference type="HAMAP" id="MF_00144">
    <property type="entry name" value="tRNA_thiouridyl_MnmA"/>
    <property type="match status" value="1"/>
</dbReference>
<dbReference type="SUPFAM" id="SSF52402">
    <property type="entry name" value="Adenine nucleotide alpha hydrolases-like"/>
    <property type="match status" value="1"/>
</dbReference>
<evidence type="ECO:0000256" key="3">
    <source>
        <dbReference type="ARBA" id="ARBA00022694"/>
    </source>
</evidence>
<dbReference type="Gene3D" id="2.40.30.10">
    <property type="entry name" value="Translation factors"/>
    <property type="match status" value="1"/>
</dbReference>
<dbReference type="GO" id="GO:0002143">
    <property type="term" value="P:tRNA wobble position uridine thiolation"/>
    <property type="evidence" value="ECO:0007669"/>
    <property type="project" value="TreeGrafter"/>
</dbReference>
<dbReference type="PANTHER" id="PTHR11933:SF5">
    <property type="entry name" value="MITOCHONDRIAL TRNA-SPECIFIC 2-THIOURIDYLASE 1"/>
    <property type="match status" value="1"/>
</dbReference>
<keyword evidence="2 9" id="KW-0808">Transferase</keyword>
<dbReference type="Pfam" id="PF03054">
    <property type="entry name" value="tRNA_Me_trans"/>
    <property type="match status" value="1"/>
</dbReference>
<feature type="region of interest" description="Interaction with tRNA" evidence="9">
    <location>
        <begin position="156"/>
        <end position="158"/>
    </location>
</feature>
<evidence type="ECO:0000313" key="12">
    <source>
        <dbReference type="EMBL" id="PJB18104.1"/>
    </source>
</evidence>
<sequence>MKQKKKRIRVAVAMSGGVDSSVTAWLLKKTGYDLIGIFMRLGNNQETSEAAARRVCRQLGIKFYPLNLARQFKKEVINYFLSSYKKGLTPNPCVKCNQTIKFGELLKIVKQLGADYLATGHYARLWREFPIFNFQFSKNTNTKINCKLYQARDKSKDQSYFLYNLTPEQLRQILFPLGGYTKEQVRKIARQAKLPYLTKESQDICFLAGDHNDFLKKKLKLKKGKIIALPPDPHPNPLPFVASWEREKFSKKIPLSCEERSGGGARGGGEVIGQHQGLPLYTIGQRRGVEIGGTGPYYVARTNYKTNTLYVVKDGDNPVLYSDKLITSDINWISGQKPKFPLICQAVIRYRHQAVKCTVIQPPLNLPLSKGEKKSGGVRYLVRFFEPQRAITPGQSAVFYQGNEVLGGGIIIK</sequence>
<keyword evidence="4 9" id="KW-0547">Nucleotide-binding</keyword>
<evidence type="ECO:0000256" key="2">
    <source>
        <dbReference type="ARBA" id="ARBA00022679"/>
    </source>
</evidence>
<comment type="subcellular location">
    <subcellularLocation>
        <location evidence="9">Cytoplasm</location>
    </subcellularLocation>
</comment>
<dbReference type="CDD" id="cd01998">
    <property type="entry name" value="MnmA_TRMU-like"/>
    <property type="match status" value="1"/>
</dbReference>
<dbReference type="Pfam" id="PF20259">
    <property type="entry name" value="tRNA_Me_trans_M"/>
    <property type="match status" value="1"/>
</dbReference>
<name>A0A2M8AKU7_9BACT</name>
<evidence type="ECO:0000259" key="10">
    <source>
        <dbReference type="Pfam" id="PF20258"/>
    </source>
</evidence>
<gene>
    <name evidence="9" type="primary">mnmA</name>
    <name evidence="12" type="ORF">CO116_00245</name>
</gene>
<dbReference type="EC" id="2.8.1.13" evidence="9"/>
<comment type="caution">
    <text evidence="12">The sequence shown here is derived from an EMBL/GenBank/DDBJ whole genome shotgun (WGS) entry which is preliminary data.</text>
</comment>
<evidence type="ECO:0000256" key="8">
    <source>
        <dbReference type="ARBA" id="ARBA00051542"/>
    </source>
</evidence>
<dbReference type="Gene3D" id="3.40.50.620">
    <property type="entry name" value="HUPs"/>
    <property type="match status" value="1"/>
</dbReference>
<accession>A0A2M8AKU7</accession>
<evidence type="ECO:0000256" key="1">
    <source>
        <dbReference type="ARBA" id="ARBA00022555"/>
    </source>
</evidence>
<proteinExistence type="inferred from homology"/>
<comment type="function">
    <text evidence="9">Catalyzes the 2-thiolation of uridine at the wobble position (U34) of tRNA, leading to the formation of s(2)U34.</text>
</comment>
<evidence type="ECO:0000313" key="13">
    <source>
        <dbReference type="Proteomes" id="UP000230611"/>
    </source>
</evidence>
<comment type="similarity">
    <text evidence="9">Belongs to the MnmA/TRMU family.</text>
</comment>
<keyword evidence="1 9" id="KW-0820">tRNA-binding</keyword>
<dbReference type="InterPro" id="IPR046885">
    <property type="entry name" value="MnmA-like_C"/>
</dbReference>
<dbReference type="GO" id="GO:0005737">
    <property type="term" value="C:cytoplasm"/>
    <property type="evidence" value="ECO:0007669"/>
    <property type="project" value="UniProtKB-SubCell"/>
</dbReference>
<keyword evidence="6 9" id="KW-0694">RNA-binding</keyword>
<dbReference type="EMBL" id="PFUO01000014">
    <property type="protein sequence ID" value="PJB18104.1"/>
    <property type="molecule type" value="Genomic_DNA"/>
</dbReference>
<organism evidence="12 13">
    <name type="scientific">Candidatus Falkowbacteria bacterium CG_4_9_14_3_um_filter_38_19</name>
    <dbReference type="NCBI Taxonomy" id="1974559"/>
    <lineage>
        <taxon>Bacteria</taxon>
        <taxon>Candidatus Falkowiibacteriota</taxon>
    </lineage>
</organism>
<feature type="binding site" evidence="9">
    <location>
        <position position="120"/>
    </location>
    <ligand>
        <name>ATP</name>
        <dbReference type="ChEBI" id="CHEBI:30616"/>
    </ligand>
</feature>
<dbReference type="AlphaFoldDB" id="A0A2M8AKU7"/>
<dbReference type="NCBIfam" id="NF001138">
    <property type="entry name" value="PRK00143.1"/>
    <property type="match status" value="1"/>
</dbReference>
<evidence type="ECO:0000256" key="5">
    <source>
        <dbReference type="ARBA" id="ARBA00022840"/>
    </source>
</evidence>
<dbReference type="InterPro" id="IPR004506">
    <property type="entry name" value="MnmA-like"/>
</dbReference>
<feature type="region of interest" description="Interaction with tRNA" evidence="9">
    <location>
        <begin position="349"/>
        <end position="350"/>
    </location>
</feature>
<feature type="binding site" evidence="9">
    <location>
        <position position="39"/>
    </location>
    <ligand>
        <name>ATP</name>
        <dbReference type="ChEBI" id="CHEBI:30616"/>
    </ligand>
</feature>
<dbReference type="InterPro" id="IPR014729">
    <property type="entry name" value="Rossmann-like_a/b/a_fold"/>
</dbReference>
<dbReference type="InterPro" id="IPR023382">
    <property type="entry name" value="MnmA-like_central_sf"/>
</dbReference>
<feature type="active site" description="Cysteine persulfide intermediate" evidence="9">
    <location>
        <position position="205"/>
    </location>
</feature>
<keyword evidence="3 9" id="KW-0819">tRNA processing</keyword>
<dbReference type="GO" id="GO:0000049">
    <property type="term" value="F:tRNA binding"/>
    <property type="evidence" value="ECO:0007669"/>
    <property type="project" value="UniProtKB-KW"/>
</dbReference>
<dbReference type="GO" id="GO:0005524">
    <property type="term" value="F:ATP binding"/>
    <property type="evidence" value="ECO:0007669"/>
    <property type="project" value="UniProtKB-KW"/>
</dbReference>
<dbReference type="Pfam" id="PF20258">
    <property type="entry name" value="tRNA_Me_trans_C"/>
    <property type="match status" value="1"/>
</dbReference>
<feature type="domain" description="tRNA-specific 2-thiouridylase MnmA-like central" evidence="11">
    <location>
        <begin position="269"/>
        <end position="312"/>
    </location>
</feature>
<dbReference type="Proteomes" id="UP000230611">
    <property type="component" value="Unassembled WGS sequence"/>
</dbReference>
<keyword evidence="5 9" id="KW-0067">ATP-binding</keyword>
<reference evidence="13" key="1">
    <citation type="submission" date="2017-09" db="EMBL/GenBank/DDBJ databases">
        <title>Depth-based differentiation of microbial function through sediment-hosted aquifers and enrichment of novel symbionts in the deep terrestrial subsurface.</title>
        <authorList>
            <person name="Probst A.J."/>
            <person name="Ladd B."/>
            <person name="Jarett J.K."/>
            <person name="Geller-Mcgrath D.E."/>
            <person name="Sieber C.M.K."/>
            <person name="Emerson J.B."/>
            <person name="Anantharaman K."/>
            <person name="Thomas B.C."/>
            <person name="Malmstrom R."/>
            <person name="Stieglmeier M."/>
            <person name="Klingl A."/>
            <person name="Woyke T."/>
            <person name="Ryan C.M."/>
            <person name="Banfield J.F."/>
        </authorList>
    </citation>
    <scope>NUCLEOTIDE SEQUENCE [LARGE SCALE GENOMIC DNA]</scope>
</reference>
<dbReference type="Gene3D" id="2.30.30.280">
    <property type="entry name" value="Adenine nucleotide alpha hydrolases-like domains"/>
    <property type="match status" value="1"/>
</dbReference>